<feature type="compositionally biased region" description="Polar residues" evidence="1">
    <location>
        <begin position="40"/>
        <end position="60"/>
    </location>
</feature>
<feature type="region of interest" description="Disordered" evidence="1">
    <location>
        <begin position="38"/>
        <end position="141"/>
    </location>
</feature>
<accession>A0A9P7MHG1</accession>
<name>A0A9P7MHG1_9HYPO</name>
<evidence type="ECO:0000313" key="3">
    <source>
        <dbReference type="Proteomes" id="UP000706124"/>
    </source>
</evidence>
<organism evidence="2 3">
    <name type="scientific">Claviceps pazoutovae</name>
    <dbReference type="NCBI Taxonomy" id="1649127"/>
    <lineage>
        <taxon>Eukaryota</taxon>
        <taxon>Fungi</taxon>
        <taxon>Dikarya</taxon>
        <taxon>Ascomycota</taxon>
        <taxon>Pezizomycotina</taxon>
        <taxon>Sordariomycetes</taxon>
        <taxon>Hypocreomycetidae</taxon>
        <taxon>Hypocreales</taxon>
        <taxon>Clavicipitaceae</taxon>
        <taxon>Claviceps</taxon>
    </lineage>
</organism>
<feature type="compositionally biased region" description="Polar residues" evidence="1">
    <location>
        <begin position="82"/>
        <end position="103"/>
    </location>
</feature>
<dbReference type="AlphaFoldDB" id="A0A9P7MHG1"/>
<evidence type="ECO:0000313" key="2">
    <source>
        <dbReference type="EMBL" id="KAG5945251.1"/>
    </source>
</evidence>
<protein>
    <submittedName>
        <fullName evidence="2">Uncharacterized protein</fullName>
    </submittedName>
</protein>
<dbReference type="OrthoDB" id="4944847at2759"/>
<reference evidence="2 3" key="1">
    <citation type="journal article" date="2020" name="bioRxiv">
        <title>Whole genome comparisons of ergot fungi reveals the divergence and evolution of species within the genus Claviceps are the result of varying mechanisms driving genome evolution and host range expansion.</title>
        <authorList>
            <person name="Wyka S.A."/>
            <person name="Mondo S.J."/>
            <person name="Liu M."/>
            <person name="Dettman J."/>
            <person name="Nalam V."/>
            <person name="Broders K.D."/>
        </authorList>
    </citation>
    <scope>NUCLEOTIDE SEQUENCE [LARGE SCALE GENOMIC DNA]</scope>
    <source>
        <strain evidence="2 3">CCC 1485</strain>
    </source>
</reference>
<comment type="caution">
    <text evidence="2">The sequence shown here is derived from an EMBL/GenBank/DDBJ whole genome shotgun (WGS) entry which is preliminary data.</text>
</comment>
<evidence type="ECO:0000256" key="1">
    <source>
        <dbReference type="SAM" id="MobiDB-lite"/>
    </source>
</evidence>
<keyword evidence="3" id="KW-1185">Reference proteome</keyword>
<dbReference type="Proteomes" id="UP000706124">
    <property type="component" value="Unassembled WGS sequence"/>
</dbReference>
<sequence length="141" mass="15656">MDVTSLLNQSAAASRHCDFSTRGNTLSSCVLTQEKLLSASLPTPSPDRTTPQQDWNSTSFRNRKPWSAGGYALPPRNEPKFRSNSIFSFRSTSENPDSESSYEYTAMERGRQSRMGSVDSASIDSELPNSYLVPARKPQNQ</sequence>
<proteinExistence type="predicted"/>
<dbReference type="EMBL" id="SRPO01000047">
    <property type="protein sequence ID" value="KAG5945251.1"/>
    <property type="molecule type" value="Genomic_DNA"/>
</dbReference>
<gene>
    <name evidence="2" type="ORF">E4U60_005370</name>
</gene>